<dbReference type="PANTHER" id="PTHR38037:SF1">
    <property type="entry name" value="ATP-DEPENDENT ZINC PROTEASE DOMAIN-CONTAINING PROTEIN-RELATED"/>
    <property type="match status" value="1"/>
</dbReference>
<accession>A0A0U3SYR0</accession>
<dbReference type="SUPFAM" id="SSF50630">
    <property type="entry name" value="Acid proteases"/>
    <property type="match status" value="1"/>
</dbReference>
<dbReference type="EMBL" id="CP011502">
    <property type="protein sequence ID" value="ALX03656.1"/>
    <property type="molecule type" value="Genomic_DNA"/>
</dbReference>
<dbReference type="InterPro" id="IPR008503">
    <property type="entry name" value="Asp_endopeptidase"/>
</dbReference>
<protein>
    <recommendedName>
        <fullName evidence="1">Retropepsin-like aspartic endopeptidase domain-containing protein</fullName>
    </recommendedName>
</protein>
<reference evidence="2 3" key="1">
    <citation type="journal article" date="1991" name="Int. J. Syst. Bacteriol.">
        <title>Description of the erythromycin-producing bacterium Arthrobacter sp. strain NRRL B-3381 as Aeromicrobium erythreum gen. nov., sp. nov.</title>
        <authorList>
            <person name="Miller E.S."/>
            <person name="Woese C.R."/>
            <person name="Brenner S."/>
        </authorList>
    </citation>
    <scope>NUCLEOTIDE SEQUENCE [LARGE SCALE GENOMIC DNA]</scope>
    <source>
        <strain evidence="2 3">AR18</strain>
    </source>
</reference>
<name>A0A0U3SYR0_9ACTN</name>
<gene>
    <name evidence="2" type="ORF">AERYTH_02545</name>
</gene>
<organism evidence="2 3">
    <name type="scientific">Aeromicrobium erythreum</name>
    <dbReference type="NCBI Taxonomy" id="2041"/>
    <lineage>
        <taxon>Bacteria</taxon>
        <taxon>Bacillati</taxon>
        <taxon>Actinomycetota</taxon>
        <taxon>Actinomycetes</taxon>
        <taxon>Propionibacteriales</taxon>
        <taxon>Nocardioidaceae</taxon>
        <taxon>Aeromicrobium</taxon>
    </lineage>
</organism>
<evidence type="ECO:0000313" key="3">
    <source>
        <dbReference type="Proteomes" id="UP000067689"/>
    </source>
</evidence>
<dbReference type="PATRIC" id="fig|2041.4.peg.537"/>
<sequence>MGWREWVRLPDLDVPWIKAKIDTGARTSSLHAFDLDDDGGRRVRFSIHPWQGSDEDPTQVELDVLDLREVRSSSGHVEERYVVMIDLHLAGRVVPAEVTLSRRDEMGFRMLVGREALAQGFLVDSSASYLGGRPPVRVRRRNRGR</sequence>
<dbReference type="KEGG" id="aer:AERYTH_02545"/>
<dbReference type="InterPro" id="IPR021109">
    <property type="entry name" value="Peptidase_aspartic_dom_sf"/>
</dbReference>
<evidence type="ECO:0000259" key="1">
    <source>
        <dbReference type="Pfam" id="PF05618"/>
    </source>
</evidence>
<feature type="domain" description="Retropepsin-like aspartic endopeptidase" evidence="1">
    <location>
        <begin position="1"/>
        <end position="131"/>
    </location>
</feature>
<dbReference type="STRING" id="2041.AERYTH_02545"/>
<dbReference type="Pfam" id="PF05618">
    <property type="entry name" value="Zn_protease"/>
    <property type="match status" value="1"/>
</dbReference>
<evidence type="ECO:0000313" key="2">
    <source>
        <dbReference type="EMBL" id="ALX03656.1"/>
    </source>
</evidence>
<dbReference type="Proteomes" id="UP000067689">
    <property type="component" value="Chromosome"/>
</dbReference>
<keyword evidence="3" id="KW-1185">Reference proteome</keyword>
<dbReference type="PANTHER" id="PTHR38037">
    <property type="entry name" value="ZN_PROTEASE DOMAIN-CONTAINING PROTEIN"/>
    <property type="match status" value="1"/>
</dbReference>
<proteinExistence type="predicted"/>
<dbReference type="Gene3D" id="2.40.70.10">
    <property type="entry name" value="Acid Proteases"/>
    <property type="match status" value="1"/>
</dbReference>
<dbReference type="AlphaFoldDB" id="A0A0U3SYR0"/>